<dbReference type="EMBL" id="CAJOBR010000236">
    <property type="protein sequence ID" value="CAF4484986.1"/>
    <property type="molecule type" value="Genomic_DNA"/>
</dbReference>
<dbReference type="PROSITE" id="PS51502">
    <property type="entry name" value="S_R_A_B_BARREL"/>
    <property type="match status" value="1"/>
</dbReference>
<dbReference type="Pfam" id="PF03190">
    <property type="entry name" value="Thioredox_DsbH"/>
    <property type="match status" value="1"/>
</dbReference>
<dbReference type="EMBL" id="CAJNXB010002873">
    <property type="protein sequence ID" value="CAF3282873.1"/>
    <property type="molecule type" value="Genomic_DNA"/>
</dbReference>
<dbReference type="InterPro" id="IPR008928">
    <property type="entry name" value="6-hairpin_glycosidase_sf"/>
</dbReference>
<dbReference type="GO" id="GO:0005975">
    <property type="term" value="P:carbohydrate metabolic process"/>
    <property type="evidence" value="ECO:0007669"/>
    <property type="project" value="InterPro"/>
</dbReference>
<evidence type="ECO:0000259" key="1">
    <source>
        <dbReference type="PROSITE" id="PS51502"/>
    </source>
</evidence>
<dbReference type="Gene3D" id="3.30.70.100">
    <property type="match status" value="1"/>
</dbReference>
<dbReference type="CDD" id="cd02955">
    <property type="entry name" value="SSP411"/>
    <property type="match status" value="1"/>
</dbReference>
<dbReference type="InterPro" id="IPR004879">
    <property type="entry name" value="Ssp411-like_TRX"/>
</dbReference>
<protein>
    <recommendedName>
        <fullName evidence="1">Stress-response A/B barrel domain-containing protein</fullName>
    </recommendedName>
</protein>
<dbReference type="InterPro" id="IPR024705">
    <property type="entry name" value="Ssp411"/>
</dbReference>
<dbReference type="PIRSF" id="PIRSF006402">
    <property type="entry name" value="UCP006402_thioredoxin"/>
    <property type="match status" value="1"/>
</dbReference>
<dbReference type="SUPFAM" id="SSF48208">
    <property type="entry name" value="Six-hairpin glycosidases"/>
    <property type="match status" value="1"/>
</dbReference>
<dbReference type="Proteomes" id="UP000663872">
    <property type="component" value="Unassembled WGS sequence"/>
</dbReference>
<dbReference type="Proteomes" id="UP000663848">
    <property type="component" value="Unassembled WGS sequence"/>
</dbReference>
<dbReference type="InterPro" id="IPR011008">
    <property type="entry name" value="Dimeric_a/b-barrel"/>
</dbReference>
<dbReference type="InterPro" id="IPR012341">
    <property type="entry name" value="6hp_glycosidase-like_sf"/>
</dbReference>
<evidence type="ECO:0000313" key="3">
    <source>
        <dbReference type="EMBL" id="CAF3327947.1"/>
    </source>
</evidence>
<dbReference type="SUPFAM" id="SSF52833">
    <property type="entry name" value="Thioredoxin-like"/>
    <property type="match status" value="1"/>
</dbReference>
<comment type="caution">
    <text evidence="2">The sequence shown here is derived from an EMBL/GenBank/DDBJ whole genome shotgun (WGS) entry which is preliminary data.</text>
</comment>
<proteinExistence type="predicted"/>
<evidence type="ECO:0000313" key="5">
    <source>
        <dbReference type="Proteomes" id="UP000663825"/>
    </source>
</evidence>
<dbReference type="AlphaFoldDB" id="A0A817S4S9"/>
<dbReference type="EMBL" id="CAJNYT010000075">
    <property type="protein sequence ID" value="CAF3327947.1"/>
    <property type="molecule type" value="Genomic_DNA"/>
</dbReference>
<evidence type="ECO:0000313" key="2">
    <source>
        <dbReference type="EMBL" id="CAF3282873.1"/>
    </source>
</evidence>
<dbReference type="SUPFAM" id="SSF54909">
    <property type="entry name" value="Dimeric alpha+beta barrel"/>
    <property type="match status" value="1"/>
</dbReference>
<dbReference type="Pfam" id="PF07876">
    <property type="entry name" value="Dabb"/>
    <property type="match status" value="1"/>
</dbReference>
<feature type="domain" description="Stress-response A/B barrel" evidence="1">
    <location>
        <begin position="7"/>
        <end position="171"/>
    </location>
</feature>
<sequence length="810" mass="93985">MASHKELRHVVLFKFNEGTSAEDVAKLENEFRSLATVKVSQVKGFEWGTNISKENFGSCFSLIRLIVNMAQQEQQRFINRLANEKSSYLQQHAHNPVNWYPWSREAFEKSRTENKPIFLSIGYSTCHWCHVMEHESFENNEIAKILNDHFIAIKVDREERPDVDRVYMTYFQATQGGGGWPLSVWLTPQLQPFFAGTYFPPSSDRRYNRPGFKEILLNLNEVWSTKSNDIIDESKDAIEKLTKAIEKQAASTETDPDLPSNTSIQTCFAYFANDFDDDNGGFGTHPKFPQPVNFNFLLTHAALNHQANGKVDTSQLAIDITKMTLQKMSLGGINDQIGKGFHRYSTDDRWHVPHFEKMLYDQGQLAVSLADTYAITKDELIGQTLRDLISYVERDLRHSKHGGFYCAEDADSLSKESDKKKKEGAFYVWNYDEIYKILPEKHADIFCYYYQCEKNGNVDPMQDPHDELKDQNVLITNGDLQSVVEKFKLENINQVKEILTKCHEVLLAYRNENRPRPHRDEKFLASWNGLMISGLARAACVLQEPKYTRLAEQTIAFIRTHLFDLPSKRLLRACYIDHSTNQIEYTESKVNGFLDDYAYVVQACIDLYEANFDEELLIFAYELQKQQDEHFWDSTKNLYLSTDGKDSSIILNLSEDHDGAEPSPNGIAALNLLRLGHYFDDTSFDNRLRLLFKSYARRLNKLPMTMPSLIRCFEIYSHGMNEIIIQSSNKEEVQRIIQYIQTLFIPNVTVIHLNKTNHKLLQYNKQLKSFINEITEETKIFLCRNFQCQLPVTAFEEFKKKLDPLNFIYQ</sequence>
<accession>A0A817S4S9</accession>
<dbReference type="InterPro" id="IPR036249">
    <property type="entry name" value="Thioredoxin-like_sf"/>
</dbReference>
<dbReference type="Gene3D" id="1.50.10.10">
    <property type="match status" value="1"/>
</dbReference>
<dbReference type="PANTHER" id="PTHR42899">
    <property type="entry name" value="SPERMATOGENESIS-ASSOCIATED PROTEIN 20"/>
    <property type="match status" value="1"/>
</dbReference>
<dbReference type="InterPro" id="IPR013097">
    <property type="entry name" value="Dabb"/>
</dbReference>
<dbReference type="Proteomes" id="UP000663825">
    <property type="component" value="Unassembled WGS sequence"/>
</dbReference>
<organism evidence="2 5">
    <name type="scientific">Rotaria socialis</name>
    <dbReference type="NCBI Taxonomy" id="392032"/>
    <lineage>
        <taxon>Eukaryota</taxon>
        <taxon>Metazoa</taxon>
        <taxon>Spiralia</taxon>
        <taxon>Gnathifera</taxon>
        <taxon>Rotifera</taxon>
        <taxon>Eurotatoria</taxon>
        <taxon>Bdelloidea</taxon>
        <taxon>Philodinida</taxon>
        <taxon>Philodinidae</taxon>
        <taxon>Rotaria</taxon>
    </lineage>
</organism>
<name>A0A817S4S9_9BILA</name>
<evidence type="ECO:0000313" key="4">
    <source>
        <dbReference type="EMBL" id="CAF4484986.1"/>
    </source>
</evidence>
<dbReference type="Gene3D" id="3.40.30.10">
    <property type="entry name" value="Glutaredoxin"/>
    <property type="match status" value="1"/>
</dbReference>
<dbReference type="PANTHER" id="PTHR42899:SF1">
    <property type="entry name" value="SPERMATOGENESIS-ASSOCIATED PROTEIN 20"/>
    <property type="match status" value="1"/>
</dbReference>
<reference evidence="2" key="1">
    <citation type="submission" date="2021-02" db="EMBL/GenBank/DDBJ databases">
        <authorList>
            <person name="Nowell W R."/>
        </authorList>
    </citation>
    <scope>NUCLEOTIDE SEQUENCE</scope>
</reference>
<dbReference type="OrthoDB" id="1923667at2759"/>
<gene>
    <name evidence="3" type="ORF">GRG538_LOCUS3192</name>
    <name evidence="4" type="ORF">QYT958_LOCUS3366</name>
    <name evidence="2" type="ORF">TIS948_LOCUS16998</name>
</gene>